<dbReference type="InterPro" id="IPR008939">
    <property type="entry name" value="Lytic_TGlycosylase_superhlx_U"/>
</dbReference>
<accession>A0A4D7BZM0</accession>
<evidence type="ECO:0000313" key="3">
    <source>
        <dbReference type="Proteomes" id="UP000298714"/>
    </source>
</evidence>
<dbReference type="RefSeq" id="WP_222873668.1">
    <property type="nucleotide sequence ID" value="NZ_CP039704.1"/>
</dbReference>
<organism evidence="2 3">
    <name type="scientific">Hankyongella ginsenosidimutans</name>
    <dbReference type="NCBI Taxonomy" id="1763828"/>
    <lineage>
        <taxon>Bacteria</taxon>
        <taxon>Pseudomonadati</taxon>
        <taxon>Pseudomonadota</taxon>
        <taxon>Alphaproteobacteria</taxon>
        <taxon>Sphingomonadales</taxon>
        <taxon>Sphingomonadaceae</taxon>
        <taxon>Hankyongella</taxon>
    </lineage>
</organism>
<keyword evidence="1" id="KW-0732">Signal</keyword>
<dbReference type="EMBL" id="CP039704">
    <property type="protein sequence ID" value="QCI78894.1"/>
    <property type="molecule type" value="Genomic_DNA"/>
</dbReference>
<keyword evidence="3" id="KW-1185">Reference proteome</keyword>
<protein>
    <recommendedName>
        <fullName evidence="4">Tetratricopeptide repeat protein</fullName>
    </recommendedName>
</protein>
<dbReference type="KEGG" id="hgn:E6W36_02580"/>
<proteinExistence type="predicted"/>
<dbReference type="SUPFAM" id="SSF48435">
    <property type="entry name" value="Bacterial muramidases"/>
    <property type="match status" value="1"/>
</dbReference>
<evidence type="ECO:0008006" key="4">
    <source>
        <dbReference type="Google" id="ProtNLM"/>
    </source>
</evidence>
<name>A0A4D7BZM0_9SPHN</name>
<dbReference type="Gene3D" id="1.25.20.10">
    <property type="entry name" value="Bacterial muramidases"/>
    <property type="match status" value="1"/>
</dbReference>
<dbReference type="AlphaFoldDB" id="A0A4D7BZM0"/>
<gene>
    <name evidence="2" type="ORF">E6W36_02580</name>
</gene>
<dbReference type="Proteomes" id="UP000298714">
    <property type="component" value="Chromosome"/>
</dbReference>
<reference evidence="3" key="1">
    <citation type="submission" date="2019-04" db="EMBL/GenBank/DDBJ databases">
        <title>Complete genome sequence of Sphingomonas sp. W1-2-3.</title>
        <authorList>
            <person name="Im W.T."/>
        </authorList>
    </citation>
    <scope>NUCLEOTIDE SEQUENCE [LARGE SCALE GENOMIC DNA]</scope>
    <source>
        <strain evidence="3">W1-2-3</strain>
    </source>
</reference>
<dbReference type="GO" id="GO:0042597">
    <property type="term" value="C:periplasmic space"/>
    <property type="evidence" value="ECO:0007669"/>
    <property type="project" value="InterPro"/>
</dbReference>
<dbReference type="GO" id="GO:0004553">
    <property type="term" value="F:hydrolase activity, hydrolyzing O-glycosyl compounds"/>
    <property type="evidence" value="ECO:0007669"/>
    <property type="project" value="InterPro"/>
</dbReference>
<sequence>MSSGLGPEDEDRLLARFSFSPEAHDARANALLWAGRVSRATRLLSLLAPDRRAVAEARIALIQSQTDATAKYGRLPAEARAQTAVVYDLARYFRRAQQNAALARQTLLQARLSEAEILDERGWAKELLLLADQAQDSGLHDEAYRLLAADPLHASTRSVAQMPLDERVAATDIAWRAGWIALNDLKRPADAMRAFDAVFRIGQHPVTQSRAAYWAGRAAEASGDAALAQRWYQQAAQFPGSFTGSSPLIADGFRLRP</sequence>
<evidence type="ECO:0000256" key="1">
    <source>
        <dbReference type="ARBA" id="ARBA00022729"/>
    </source>
</evidence>
<evidence type="ECO:0000313" key="2">
    <source>
        <dbReference type="EMBL" id="QCI78894.1"/>
    </source>
</evidence>